<keyword evidence="5" id="KW-0571">Peptide transport</keyword>
<sequence>MSLTLQEIQDFKGKYPKQIWSLFFSEMWERFCFYGMRGMLVFFMIHQLNFHEKEANLQYGATQAFVYAFTFIGGLFADKILGFRKSLFWGGLLMIVGSILLAVDPHVYFYFGLAFIIIGTGFFKPNISTMVGELYKEGDNRTDAGFSLFYAGINLGAFLGGYVCVAIGKGYMLSSVIDEAHRWNVAFGLAAVGMLVSLINFHFTKKKLGPIGLQPGHPDAIVKTKPLPKWAEYAVYVGTLLLIPLIQVMVSKTEYTDYFMYIIGPATLVYLFFEMSKVSAAERKKLVAALVFIIFSIIFWGIYEQSGGSLSIFAAKNLNDSLVGLTVDPNGVNNSGGAFFIILLAPLFGLLWIWLGKRKLEPNTIIKFGLGFIFLGLGYYVLFATRFFATDGVSSLDIFTTALLVITIGELCLSPIGLSIMTKLSPAKLQGIMMGMWFLASAYGQYVAGLIGANMAEARENAGKAEALLTYTDGYKQLGLYALIAGVVLILISPIVKKLMQEVR</sequence>
<feature type="transmembrane region" description="Helical" evidence="9">
    <location>
        <begin position="31"/>
        <end position="50"/>
    </location>
</feature>
<feature type="transmembrane region" description="Helical" evidence="9">
    <location>
        <begin position="233"/>
        <end position="250"/>
    </location>
</feature>
<keyword evidence="11" id="KW-1185">Reference proteome</keyword>
<feature type="transmembrane region" description="Helical" evidence="9">
    <location>
        <begin position="183"/>
        <end position="203"/>
    </location>
</feature>
<dbReference type="Gene3D" id="1.20.1250.20">
    <property type="entry name" value="MFS general substrate transporter like domains"/>
    <property type="match status" value="1"/>
</dbReference>
<keyword evidence="4 8" id="KW-0812">Transmembrane</keyword>
<gene>
    <name evidence="10" type="ORF">SAMN05660477_00704</name>
</gene>
<feature type="transmembrane region" description="Helical" evidence="9">
    <location>
        <begin position="432"/>
        <end position="453"/>
    </location>
</feature>
<dbReference type="InterPro" id="IPR000109">
    <property type="entry name" value="POT_fam"/>
</dbReference>
<evidence type="ECO:0000256" key="2">
    <source>
        <dbReference type="ARBA" id="ARBA00022448"/>
    </source>
</evidence>
<dbReference type="InterPro" id="IPR050171">
    <property type="entry name" value="MFS_Transporters"/>
</dbReference>
<evidence type="ECO:0000256" key="9">
    <source>
        <dbReference type="SAM" id="Phobius"/>
    </source>
</evidence>
<evidence type="ECO:0000256" key="8">
    <source>
        <dbReference type="RuleBase" id="RU003755"/>
    </source>
</evidence>
<feature type="transmembrane region" description="Helical" evidence="9">
    <location>
        <begin position="256"/>
        <end position="273"/>
    </location>
</feature>
<accession>A0A1T5DG54</accession>
<dbReference type="GO" id="GO:0005886">
    <property type="term" value="C:plasma membrane"/>
    <property type="evidence" value="ECO:0007669"/>
    <property type="project" value="UniProtKB-SubCell"/>
</dbReference>
<dbReference type="STRING" id="619805.SAMN05660477_00704"/>
<evidence type="ECO:0000256" key="6">
    <source>
        <dbReference type="ARBA" id="ARBA00022989"/>
    </source>
</evidence>
<dbReference type="Proteomes" id="UP000191112">
    <property type="component" value="Unassembled WGS sequence"/>
</dbReference>
<keyword evidence="5" id="KW-0653">Protein transport</keyword>
<proteinExistence type="inferred from homology"/>
<dbReference type="InterPro" id="IPR018456">
    <property type="entry name" value="PTR2_symporter_CS"/>
</dbReference>
<comment type="subcellular location">
    <subcellularLocation>
        <location evidence="1">Cell membrane</location>
        <topology evidence="1">Multi-pass membrane protein</topology>
    </subcellularLocation>
    <subcellularLocation>
        <location evidence="8">Membrane</location>
        <topology evidence="8">Multi-pass membrane protein</topology>
    </subcellularLocation>
</comment>
<feature type="transmembrane region" description="Helical" evidence="9">
    <location>
        <begin position="86"/>
        <end position="103"/>
    </location>
</feature>
<feature type="transmembrane region" description="Helical" evidence="9">
    <location>
        <begin position="478"/>
        <end position="496"/>
    </location>
</feature>
<evidence type="ECO:0000313" key="10">
    <source>
        <dbReference type="EMBL" id="SKB70715.1"/>
    </source>
</evidence>
<evidence type="ECO:0000256" key="7">
    <source>
        <dbReference type="ARBA" id="ARBA00023136"/>
    </source>
</evidence>
<dbReference type="OrthoDB" id="9772725at2"/>
<dbReference type="PANTHER" id="PTHR23517:SF15">
    <property type="entry name" value="PROTON-DEPENDENT OLIGOPEPTIDE FAMILY TRANSPORT PROTEIN"/>
    <property type="match status" value="1"/>
</dbReference>
<dbReference type="GO" id="GO:1904680">
    <property type="term" value="F:peptide transmembrane transporter activity"/>
    <property type="evidence" value="ECO:0007669"/>
    <property type="project" value="InterPro"/>
</dbReference>
<evidence type="ECO:0000256" key="3">
    <source>
        <dbReference type="ARBA" id="ARBA00022475"/>
    </source>
</evidence>
<feature type="transmembrane region" description="Helical" evidence="9">
    <location>
        <begin position="368"/>
        <end position="389"/>
    </location>
</feature>
<evidence type="ECO:0000256" key="5">
    <source>
        <dbReference type="ARBA" id="ARBA00022856"/>
    </source>
</evidence>
<protein>
    <submittedName>
        <fullName evidence="10">Proton-dependent oligopeptide transporter, POT family</fullName>
    </submittedName>
</protein>
<dbReference type="SUPFAM" id="SSF103473">
    <property type="entry name" value="MFS general substrate transporter"/>
    <property type="match status" value="1"/>
</dbReference>
<dbReference type="PANTHER" id="PTHR23517">
    <property type="entry name" value="RESISTANCE PROTEIN MDTM, PUTATIVE-RELATED-RELATED"/>
    <property type="match status" value="1"/>
</dbReference>
<keyword evidence="2 8" id="KW-0813">Transport</keyword>
<dbReference type="InterPro" id="IPR036259">
    <property type="entry name" value="MFS_trans_sf"/>
</dbReference>
<feature type="transmembrane region" description="Helical" evidence="9">
    <location>
        <begin position="56"/>
        <end position="77"/>
    </location>
</feature>
<evidence type="ECO:0000256" key="1">
    <source>
        <dbReference type="ARBA" id="ARBA00004651"/>
    </source>
</evidence>
<dbReference type="EMBL" id="FUYZ01000002">
    <property type="protein sequence ID" value="SKB70715.1"/>
    <property type="molecule type" value="Genomic_DNA"/>
</dbReference>
<feature type="transmembrane region" description="Helical" evidence="9">
    <location>
        <begin position="148"/>
        <end position="171"/>
    </location>
</feature>
<feature type="transmembrane region" description="Helical" evidence="9">
    <location>
        <begin position="337"/>
        <end position="356"/>
    </location>
</feature>
<evidence type="ECO:0000313" key="11">
    <source>
        <dbReference type="Proteomes" id="UP000191112"/>
    </source>
</evidence>
<reference evidence="10 11" key="1">
    <citation type="submission" date="2017-02" db="EMBL/GenBank/DDBJ databases">
        <authorList>
            <person name="Peterson S.W."/>
        </authorList>
    </citation>
    <scope>NUCLEOTIDE SEQUENCE [LARGE SCALE GENOMIC DNA]</scope>
    <source>
        <strain evidence="10 11">DSM 22323</strain>
    </source>
</reference>
<dbReference type="GO" id="GO:0006857">
    <property type="term" value="P:oligopeptide transport"/>
    <property type="evidence" value="ECO:0007669"/>
    <property type="project" value="InterPro"/>
</dbReference>
<keyword evidence="6 9" id="KW-1133">Transmembrane helix</keyword>
<feature type="transmembrane region" description="Helical" evidence="9">
    <location>
        <begin position="109"/>
        <end position="127"/>
    </location>
</feature>
<dbReference type="AlphaFoldDB" id="A0A1T5DG54"/>
<dbReference type="Pfam" id="PF00854">
    <property type="entry name" value="PTR2"/>
    <property type="match status" value="1"/>
</dbReference>
<dbReference type="NCBIfam" id="TIGR00924">
    <property type="entry name" value="yjdL_sub1_fam"/>
    <property type="match status" value="1"/>
</dbReference>
<dbReference type="RefSeq" id="WP_079665993.1">
    <property type="nucleotide sequence ID" value="NZ_FUYZ01000002.1"/>
</dbReference>
<keyword evidence="3" id="KW-1003">Cell membrane</keyword>
<dbReference type="CDD" id="cd17346">
    <property type="entry name" value="MFS_DtpA_like"/>
    <property type="match status" value="1"/>
</dbReference>
<name>A0A1T5DG54_9FLAO</name>
<feature type="transmembrane region" description="Helical" evidence="9">
    <location>
        <begin position="285"/>
        <end position="303"/>
    </location>
</feature>
<comment type="similarity">
    <text evidence="8">Belongs to the major facilitator superfamily. Proton-dependent oligopeptide transporter (POT/PTR) (TC 2.A.17) family.</text>
</comment>
<dbReference type="InterPro" id="IPR005279">
    <property type="entry name" value="Dipep/tripep_permease"/>
</dbReference>
<keyword evidence="7 9" id="KW-0472">Membrane</keyword>
<organism evidence="10 11">
    <name type="scientific">Soonwooa buanensis</name>
    <dbReference type="NCBI Taxonomy" id="619805"/>
    <lineage>
        <taxon>Bacteria</taxon>
        <taxon>Pseudomonadati</taxon>
        <taxon>Bacteroidota</taxon>
        <taxon>Flavobacteriia</taxon>
        <taxon>Flavobacteriales</taxon>
        <taxon>Weeksellaceae</taxon>
        <taxon>Chryseobacterium group</taxon>
        <taxon>Soonwooa</taxon>
    </lineage>
</organism>
<evidence type="ECO:0000256" key="4">
    <source>
        <dbReference type="ARBA" id="ARBA00022692"/>
    </source>
</evidence>
<feature type="transmembrane region" description="Helical" evidence="9">
    <location>
        <begin position="401"/>
        <end position="420"/>
    </location>
</feature>
<dbReference type="PROSITE" id="PS01023">
    <property type="entry name" value="PTR2_2"/>
    <property type="match status" value="1"/>
</dbReference>